<keyword evidence="12 20" id="KW-0067">ATP-binding</keyword>
<evidence type="ECO:0000256" key="4">
    <source>
        <dbReference type="ARBA" id="ARBA00022527"/>
    </source>
</evidence>
<sequence>MDRNKQDHRRIPKPCFVEGPDDPALGPYTHRIDPFGSGHFVLLWNKSKIYWDFGEWTGNAFTMIPGMPLNTDYSYTFVNNSREEKFRWDLRDKSIVTRAVMSVNGQMQRHTWSESIKQWVIQWSMPADLCSVYAVCGSFGVCDTNGFENCNCLRGFEPASSRNWDLNSWSSGCVRKTSLKCSNKTSANEEQDGFLLMSNMGLPEDSETLKVESVEECESACLNSCSCTAYAYESGCLIWNGELRNLKRLSVNNTEAMNLHLRLAAAELASQSTKNKSHIAIMLKRRTVVTDGSLKLFDYDYLRRCTANFSKKLGKGSFGSVFKGELPDSTLIAVKKLEGFRQGEKQFRTEVATLGAIQHVNLVRLRGFCFKGAERILVYDYMPNGSLDSHLFTSDSKSLDWKARFRIILGVAKALAYLHEECRECIIHCDIKPENVLLDSDFSPKVADFGMAKLIDRNFDRALTTARGTLGYLAPEWILGLPITPKADVYSYGMMLFEIISGRRNTEPLKDGRVGYFPLWAATNISEGEVLTLLDERLQGEVDTEELKRACRIACWCIQDGEAIRPTMVEIVRILEGAKDIGVAPIPRSLQQLVDDQYLSTYSAS</sequence>
<keyword evidence="6" id="KW-0808">Transferase</keyword>
<evidence type="ECO:0000256" key="6">
    <source>
        <dbReference type="ARBA" id="ARBA00022679"/>
    </source>
</evidence>
<dbReference type="PANTHER" id="PTHR47974:SF19">
    <property type="entry name" value="RECEPTOR-LIKE SERINE_THREONINE-PROTEIN KINASE"/>
    <property type="match status" value="1"/>
</dbReference>
<evidence type="ECO:0000256" key="16">
    <source>
        <dbReference type="ARBA" id="ARBA00023170"/>
    </source>
</evidence>
<keyword evidence="14" id="KW-0472">Membrane</keyword>
<dbReference type="AlphaFoldDB" id="A0A6V7PIR5"/>
<organism evidence="23">
    <name type="scientific">Ananas comosus var. bracteatus</name>
    <name type="common">red pineapple</name>
    <dbReference type="NCBI Taxonomy" id="296719"/>
    <lineage>
        <taxon>Eukaryota</taxon>
        <taxon>Viridiplantae</taxon>
        <taxon>Streptophyta</taxon>
        <taxon>Embryophyta</taxon>
        <taxon>Tracheophyta</taxon>
        <taxon>Spermatophyta</taxon>
        <taxon>Magnoliopsida</taxon>
        <taxon>Liliopsida</taxon>
        <taxon>Poales</taxon>
        <taxon>Bromeliaceae</taxon>
        <taxon>Bromelioideae</taxon>
        <taxon>Ananas</taxon>
    </lineage>
</organism>
<dbReference type="GO" id="GO:0005886">
    <property type="term" value="C:plasma membrane"/>
    <property type="evidence" value="ECO:0007669"/>
    <property type="project" value="UniProtKB-SubCell"/>
</dbReference>
<comment type="catalytic activity">
    <reaction evidence="19">
        <text>L-seryl-[protein] + ATP = O-phospho-L-seryl-[protein] + ADP + H(+)</text>
        <dbReference type="Rhea" id="RHEA:17989"/>
        <dbReference type="Rhea" id="RHEA-COMP:9863"/>
        <dbReference type="Rhea" id="RHEA-COMP:11604"/>
        <dbReference type="ChEBI" id="CHEBI:15378"/>
        <dbReference type="ChEBI" id="CHEBI:29999"/>
        <dbReference type="ChEBI" id="CHEBI:30616"/>
        <dbReference type="ChEBI" id="CHEBI:83421"/>
        <dbReference type="ChEBI" id="CHEBI:456216"/>
        <dbReference type="EC" id="2.7.11.1"/>
    </reaction>
</comment>
<comment type="subcellular location">
    <subcellularLocation>
        <location evidence="1">Cell membrane</location>
        <topology evidence="1">Single-pass type I membrane protein</topology>
    </subcellularLocation>
</comment>
<dbReference type="CDD" id="cd01098">
    <property type="entry name" value="PAN_AP_plant"/>
    <property type="match status" value="1"/>
</dbReference>
<dbReference type="InterPro" id="IPR008271">
    <property type="entry name" value="Ser/Thr_kinase_AS"/>
</dbReference>
<dbReference type="InterPro" id="IPR000719">
    <property type="entry name" value="Prot_kinase_dom"/>
</dbReference>
<keyword evidence="10 20" id="KW-0547">Nucleotide-binding</keyword>
<keyword evidence="4" id="KW-0723">Serine/threonine-protein kinase</keyword>
<evidence type="ECO:0000256" key="20">
    <source>
        <dbReference type="PROSITE-ProRule" id="PRU10141"/>
    </source>
</evidence>
<evidence type="ECO:0000256" key="17">
    <source>
        <dbReference type="ARBA" id="ARBA00023180"/>
    </source>
</evidence>
<dbReference type="EMBL" id="LR862148">
    <property type="protein sequence ID" value="CAD1830724.1"/>
    <property type="molecule type" value="Genomic_DNA"/>
</dbReference>
<keyword evidence="9" id="KW-0430">Lectin</keyword>
<evidence type="ECO:0000256" key="5">
    <source>
        <dbReference type="ARBA" id="ARBA00022553"/>
    </source>
</evidence>
<evidence type="ECO:0000256" key="15">
    <source>
        <dbReference type="ARBA" id="ARBA00023157"/>
    </source>
</evidence>
<gene>
    <name evidence="23" type="ORF">CB5_LOCUS13935</name>
</gene>
<keyword evidence="5" id="KW-0597">Phosphoprotein</keyword>
<proteinExistence type="predicted"/>
<dbReference type="PROSITE" id="PS00108">
    <property type="entry name" value="PROTEIN_KINASE_ST"/>
    <property type="match status" value="1"/>
</dbReference>
<keyword evidence="17" id="KW-0325">Glycoprotein</keyword>
<dbReference type="GO" id="GO:0030246">
    <property type="term" value="F:carbohydrate binding"/>
    <property type="evidence" value="ECO:0007669"/>
    <property type="project" value="UniProtKB-KW"/>
</dbReference>
<dbReference type="Gene3D" id="3.30.200.20">
    <property type="entry name" value="Phosphorylase Kinase, domain 1"/>
    <property type="match status" value="1"/>
</dbReference>
<comment type="catalytic activity">
    <reaction evidence="18">
        <text>L-threonyl-[protein] + ATP = O-phospho-L-threonyl-[protein] + ADP + H(+)</text>
        <dbReference type="Rhea" id="RHEA:46608"/>
        <dbReference type="Rhea" id="RHEA-COMP:11060"/>
        <dbReference type="Rhea" id="RHEA-COMP:11605"/>
        <dbReference type="ChEBI" id="CHEBI:15378"/>
        <dbReference type="ChEBI" id="CHEBI:30013"/>
        <dbReference type="ChEBI" id="CHEBI:30616"/>
        <dbReference type="ChEBI" id="CHEBI:61977"/>
        <dbReference type="ChEBI" id="CHEBI:456216"/>
        <dbReference type="EC" id="2.7.11.1"/>
    </reaction>
</comment>
<dbReference type="Pfam" id="PF00954">
    <property type="entry name" value="S_locus_glycop"/>
    <property type="match status" value="1"/>
</dbReference>
<dbReference type="Gene3D" id="1.10.510.10">
    <property type="entry name" value="Transferase(Phosphotransferase) domain 1"/>
    <property type="match status" value="1"/>
</dbReference>
<dbReference type="InterPro" id="IPR017441">
    <property type="entry name" value="Protein_kinase_ATP_BS"/>
</dbReference>
<dbReference type="GO" id="GO:0005524">
    <property type="term" value="F:ATP binding"/>
    <property type="evidence" value="ECO:0007669"/>
    <property type="project" value="UniProtKB-UniRule"/>
</dbReference>
<evidence type="ECO:0000256" key="13">
    <source>
        <dbReference type="ARBA" id="ARBA00022989"/>
    </source>
</evidence>
<feature type="binding site" evidence="20">
    <location>
        <position position="336"/>
    </location>
    <ligand>
        <name>ATP</name>
        <dbReference type="ChEBI" id="CHEBI:30616"/>
    </ligand>
</feature>
<feature type="domain" description="Apple" evidence="22">
    <location>
        <begin position="181"/>
        <end position="264"/>
    </location>
</feature>
<evidence type="ECO:0000256" key="7">
    <source>
        <dbReference type="ARBA" id="ARBA00022692"/>
    </source>
</evidence>
<dbReference type="FunFam" id="3.30.200.20:FF:000370">
    <property type="entry name" value="Receptor-like protein kinase 4"/>
    <property type="match status" value="1"/>
</dbReference>
<keyword evidence="3" id="KW-1003">Cell membrane</keyword>
<keyword evidence="13" id="KW-1133">Transmembrane helix</keyword>
<dbReference type="Pfam" id="PF08276">
    <property type="entry name" value="PAN_2"/>
    <property type="match status" value="1"/>
</dbReference>
<dbReference type="GO" id="GO:0048544">
    <property type="term" value="P:recognition of pollen"/>
    <property type="evidence" value="ECO:0007669"/>
    <property type="project" value="InterPro"/>
</dbReference>
<dbReference type="SUPFAM" id="SSF56112">
    <property type="entry name" value="Protein kinase-like (PK-like)"/>
    <property type="match status" value="1"/>
</dbReference>
<keyword evidence="7" id="KW-0812">Transmembrane</keyword>
<name>A0A6V7PIR5_ANACO</name>
<evidence type="ECO:0000256" key="14">
    <source>
        <dbReference type="ARBA" id="ARBA00023136"/>
    </source>
</evidence>
<evidence type="ECO:0000256" key="18">
    <source>
        <dbReference type="ARBA" id="ARBA00047899"/>
    </source>
</evidence>
<dbReference type="PROSITE" id="PS50011">
    <property type="entry name" value="PROTEIN_KINASE_DOM"/>
    <property type="match status" value="1"/>
</dbReference>
<dbReference type="InterPro" id="IPR000858">
    <property type="entry name" value="S_locus_glycoprot_dom"/>
</dbReference>
<evidence type="ECO:0000256" key="8">
    <source>
        <dbReference type="ARBA" id="ARBA00022729"/>
    </source>
</evidence>
<dbReference type="Pfam" id="PF00069">
    <property type="entry name" value="Pkinase"/>
    <property type="match status" value="1"/>
</dbReference>
<dbReference type="PROSITE" id="PS50948">
    <property type="entry name" value="PAN"/>
    <property type="match status" value="1"/>
</dbReference>
<protein>
    <recommendedName>
        <fullName evidence="2">non-specific serine/threonine protein kinase</fullName>
        <ecNumber evidence="2">2.7.11.1</ecNumber>
    </recommendedName>
</protein>
<dbReference type="SMART" id="SM00220">
    <property type="entry name" value="S_TKc"/>
    <property type="match status" value="1"/>
</dbReference>
<evidence type="ECO:0000313" key="23">
    <source>
        <dbReference type="EMBL" id="CAD1830724.1"/>
    </source>
</evidence>
<evidence type="ECO:0000256" key="1">
    <source>
        <dbReference type="ARBA" id="ARBA00004251"/>
    </source>
</evidence>
<keyword evidence="15" id="KW-1015">Disulfide bond</keyword>
<dbReference type="InterPro" id="IPR003609">
    <property type="entry name" value="Pan_app"/>
</dbReference>
<evidence type="ECO:0000259" key="21">
    <source>
        <dbReference type="PROSITE" id="PS50011"/>
    </source>
</evidence>
<dbReference type="FunFam" id="1.10.510.10:FF:000384">
    <property type="entry name" value="G-type lectin S-receptor-like serine/threonine-protein kinase"/>
    <property type="match status" value="1"/>
</dbReference>
<dbReference type="CDD" id="cd14066">
    <property type="entry name" value="STKc_IRAK"/>
    <property type="match status" value="1"/>
</dbReference>
<accession>A0A6V7PIR5</accession>
<keyword evidence="11" id="KW-0418">Kinase</keyword>
<dbReference type="GO" id="GO:0004674">
    <property type="term" value="F:protein serine/threonine kinase activity"/>
    <property type="evidence" value="ECO:0007669"/>
    <property type="project" value="UniProtKB-KW"/>
</dbReference>
<keyword evidence="8" id="KW-0732">Signal</keyword>
<dbReference type="SUPFAM" id="SSF57414">
    <property type="entry name" value="Hairpin loop containing domain-like"/>
    <property type="match status" value="1"/>
</dbReference>
<evidence type="ECO:0000256" key="9">
    <source>
        <dbReference type="ARBA" id="ARBA00022734"/>
    </source>
</evidence>
<dbReference type="PROSITE" id="PS00107">
    <property type="entry name" value="PROTEIN_KINASE_ATP"/>
    <property type="match status" value="1"/>
</dbReference>
<reference evidence="23" key="1">
    <citation type="submission" date="2020-07" db="EMBL/GenBank/DDBJ databases">
        <authorList>
            <person name="Lin J."/>
        </authorList>
    </citation>
    <scope>NUCLEOTIDE SEQUENCE</scope>
</reference>
<dbReference type="PANTHER" id="PTHR47974">
    <property type="entry name" value="OS07G0415500 PROTEIN"/>
    <property type="match status" value="1"/>
</dbReference>
<evidence type="ECO:0000256" key="12">
    <source>
        <dbReference type="ARBA" id="ARBA00022840"/>
    </source>
</evidence>
<feature type="domain" description="Protein kinase" evidence="21">
    <location>
        <begin position="307"/>
        <end position="583"/>
    </location>
</feature>
<evidence type="ECO:0000259" key="22">
    <source>
        <dbReference type="PROSITE" id="PS50948"/>
    </source>
</evidence>
<keyword evidence="16" id="KW-0675">Receptor</keyword>
<evidence type="ECO:0000256" key="11">
    <source>
        <dbReference type="ARBA" id="ARBA00022777"/>
    </source>
</evidence>
<evidence type="ECO:0000256" key="19">
    <source>
        <dbReference type="ARBA" id="ARBA00048679"/>
    </source>
</evidence>
<evidence type="ECO:0000256" key="2">
    <source>
        <dbReference type="ARBA" id="ARBA00012513"/>
    </source>
</evidence>
<dbReference type="EC" id="2.7.11.1" evidence="2"/>
<evidence type="ECO:0000256" key="10">
    <source>
        <dbReference type="ARBA" id="ARBA00022741"/>
    </source>
</evidence>
<dbReference type="InterPro" id="IPR011009">
    <property type="entry name" value="Kinase-like_dom_sf"/>
</dbReference>
<evidence type="ECO:0000256" key="3">
    <source>
        <dbReference type="ARBA" id="ARBA00022475"/>
    </source>
</evidence>
<dbReference type="SMART" id="SM00473">
    <property type="entry name" value="PAN_AP"/>
    <property type="match status" value="1"/>
</dbReference>